<evidence type="ECO:0000256" key="1">
    <source>
        <dbReference type="SAM" id="Phobius"/>
    </source>
</evidence>
<evidence type="ECO:0000313" key="2">
    <source>
        <dbReference type="EMBL" id="MCI0184961.1"/>
    </source>
</evidence>
<feature type="transmembrane region" description="Helical" evidence="1">
    <location>
        <begin position="49"/>
        <end position="69"/>
    </location>
</feature>
<keyword evidence="3" id="KW-1185">Reference proteome</keyword>
<dbReference type="EMBL" id="JALBUF010000043">
    <property type="protein sequence ID" value="MCI0184961.1"/>
    <property type="molecule type" value="Genomic_DNA"/>
</dbReference>
<evidence type="ECO:0000313" key="3">
    <source>
        <dbReference type="Proteomes" id="UP001139263"/>
    </source>
</evidence>
<feature type="transmembrane region" description="Helical" evidence="1">
    <location>
        <begin position="75"/>
        <end position="95"/>
    </location>
</feature>
<reference evidence="2" key="1">
    <citation type="submission" date="2022-03" db="EMBL/GenBank/DDBJ databases">
        <title>Draft Genome Sequence of Firmicute Strain S0AB, a Heterotrophic Iron/Sulfur-Oxidizing Extreme Acidophile.</title>
        <authorList>
            <person name="Vergara E."/>
            <person name="Pakostova E."/>
            <person name="Johnson D.B."/>
            <person name="Holmes D.S."/>
        </authorList>
    </citation>
    <scope>NUCLEOTIDE SEQUENCE</scope>
    <source>
        <strain evidence="2">S0AB</strain>
    </source>
</reference>
<protein>
    <submittedName>
        <fullName evidence="2">Uncharacterized protein</fullName>
    </submittedName>
</protein>
<gene>
    <name evidence="2" type="ORF">MM817_03258</name>
</gene>
<keyword evidence="1" id="KW-0472">Membrane</keyword>
<dbReference type="AlphaFoldDB" id="A0A9X2AGE0"/>
<comment type="caution">
    <text evidence="2">The sequence shown here is derived from an EMBL/GenBank/DDBJ whole genome shotgun (WGS) entry which is preliminary data.</text>
</comment>
<dbReference type="RefSeq" id="WP_241717056.1">
    <property type="nucleotide sequence ID" value="NZ_JALBUF010000043.1"/>
</dbReference>
<accession>A0A9X2AGE0</accession>
<keyword evidence="1" id="KW-0812">Transmembrane</keyword>
<name>A0A9X2AGE0_9BACL</name>
<keyword evidence="1" id="KW-1133">Transmembrane helix</keyword>
<dbReference type="Proteomes" id="UP001139263">
    <property type="component" value="Unassembled WGS sequence"/>
</dbReference>
<organism evidence="2 3">
    <name type="scientific">Sulfoacidibacillus ferrooxidans</name>
    <dbReference type="NCBI Taxonomy" id="2005001"/>
    <lineage>
        <taxon>Bacteria</taxon>
        <taxon>Bacillati</taxon>
        <taxon>Bacillota</taxon>
        <taxon>Bacilli</taxon>
        <taxon>Bacillales</taxon>
        <taxon>Alicyclobacillaceae</taxon>
        <taxon>Sulfoacidibacillus</taxon>
    </lineage>
</organism>
<sequence>MKLTTQITKKDIAKELSLIDKMNTVNELITKRNYHELQEQFGKYIANKVINFGFLLVVAWFAATFKYPFTESSCARVIFSAAIILSLIVGGYFTIFSVTRQKQLMAACDRRIAELDRLRSSKHHK</sequence>
<proteinExistence type="predicted"/>